<name>A0A4Q9P3Y1_9APHY</name>
<dbReference type="AlphaFoldDB" id="A0A4Q9P3Y1"/>
<evidence type="ECO:0000313" key="1">
    <source>
        <dbReference type="EMBL" id="TBU34331.1"/>
    </source>
</evidence>
<accession>A0A4Q9P3Y1</accession>
<proteinExistence type="predicted"/>
<reference evidence="1" key="1">
    <citation type="submission" date="2019-01" db="EMBL/GenBank/DDBJ databases">
        <title>Draft genome sequences of three monokaryotic isolates of the white-rot basidiomycete fungus Dichomitus squalens.</title>
        <authorList>
            <consortium name="DOE Joint Genome Institute"/>
            <person name="Lopez S.C."/>
            <person name="Andreopoulos B."/>
            <person name="Pangilinan J."/>
            <person name="Lipzen A."/>
            <person name="Riley R."/>
            <person name="Ahrendt S."/>
            <person name="Ng V."/>
            <person name="Barry K."/>
            <person name="Daum C."/>
            <person name="Grigoriev I.V."/>
            <person name="Hilden K.S."/>
            <person name="Makela M.R."/>
            <person name="de Vries R.P."/>
        </authorList>
    </citation>
    <scope>NUCLEOTIDE SEQUENCE [LARGE SCALE GENOMIC DNA]</scope>
    <source>
        <strain evidence="1">OM18370.1</strain>
    </source>
</reference>
<gene>
    <name evidence="1" type="ORF">BD311DRAFT_747549</name>
</gene>
<sequence length="208" mass="23522">MPPPLRLSERCFDQIGRKEEVSQFPGLDLRVSHERSGQMDCWKQLGERRTREQIAARPRRIGERGSCNLYSKYICAWEDWSVGSSQGHSIPKGSVARCHGFQGWQQVRSGAPLVARQEEASMGASLVQPRRWVLSSRKRESNLKRTDIRRFMWNNGIRSAKTRSGGPRRISARCNGESSGRPREQVRGVAAFPSVSCCRGLAKVPPWS</sequence>
<organism evidence="1">
    <name type="scientific">Dichomitus squalens</name>
    <dbReference type="NCBI Taxonomy" id="114155"/>
    <lineage>
        <taxon>Eukaryota</taxon>
        <taxon>Fungi</taxon>
        <taxon>Dikarya</taxon>
        <taxon>Basidiomycota</taxon>
        <taxon>Agaricomycotina</taxon>
        <taxon>Agaricomycetes</taxon>
        <taxon>Polyporales</taxon>
        <taxon>Polyporaceae</taxon>
        <taxon>Dichomitus</taxon>
    </lineage>
</organism>
<protein>
    <submittedName>
        <fullName evidence="1">Uncharacterized protein</fullName>
    </submittedName>
</protein>
<dbReference type="EMBL" id="ML143389">
    <property type="protein sequence ID" value="TBU34331.1"/>
    <property type="molecule type" value="Genomic_DNA"/>
</dbReference>
<dbReference type="Proteomes" id="UP000292957">
    <property type="component" value="Unassembled WGS sequence"/>
</dbReference>